<gene>
    <name evidence="2" type="ORF">RWH44_13585</name>
</gene>
<protein>
    <recommendedName>
        <fullName evidence="4">Cardiolipin synthase N-terminal domain-containing protein</fullName>
    </recommendedName>
</protein>
<dbReference type="RefSeq" id="WP_316004988.1">
    <property type="nucleotide sequence ID" value="NZ_JAWDIT010000005.1"/>
</dbReference>
<evidence type="ECO:0000256" key="1">
    <source>
        <dbReference type="SAM" id="Phobius"/>
    </source>
</evidence>
<feature type="transmembrane region" description="Helical" evidence="1">
    <location>
        <begin position="12"/>
        <end position="39"/>
    </location>
</feature>
<feature type="transmembrane region" description="Helical" evidence="1">
    <location>
        <begin position="45"/>
        <end position="73"/>
    </location>
</feature>
<keyword evidence="1" id="KW-0472">Membrane</keyword>
<keyword evidence="1" id="KW-0812">Transmembrane</keyword>
<sequence length="107" mass="11245">MTPPPVAARRPADVLGIIAACIAAVVIVPTLAVFLIGLVPEMNAIWWLGIVLLPLLVLDGVIVILLSVIGLIVAARREGRRAWSIVALGLGILMLVPAALIWGPWSS</sequence>
<feature type="transmembrane region" description="Helical" evidence="1">
    <location>
        <begin position="85"/>
        <end position="105"/>
    </location>
</feature>
<organism evidence="2 3">
    <name type="scientific">Microbacterium phycohabitans</name>
    <dbReference type="NCBI Taxonomy" id="3075993"/>
    <lineage>
        <taxon>Bacteria</taxon>
        <taxon>Bacillati</taxon>
        <taxon>Actinomycetota</taxon>
        <taxon>Actinomycetes</taxon>
        <taxon>Micrococcales</taxon>
        <taxon>Microbacteriaceae</taxon>
        <taxon>Microbacterium</taxon>
    </lineage>
</organism>
<keyword evidence="1" id="KW-1133">Transmembrane helix</keyword>
<dbReference type="Proteomes" id="UP001261125">
    <property type="component" value="Unassembled WGS sequence"/>
</dbReference>
<evidence type="ECO:0000313" key="3">
    <source>
        <dbReference type="Proteomes" id="UP001261125"/>
    </source>
</evidence>
<evidence type="ECO:0000313" key="2">
    <source>
        <dbReference type="EMBL" id="MDU0346729.1"/>
    </source>
</evidence>
<comment type="caution">
    <text evidence="2">The sequence shown here is derived from an EMBL/GenBank/DDBJ whole genome shotgun (WGS) entry which is preliminary data.</text>
</comment>
<name>A0ABU3SPT8_9MICO</name>
<keyword evidence="3" id="KW-1185">Reference proteome</keyword>
<proteinExistence type="predicted"/>
<dbReference type="EMBL" id="JAWDIT010000005">
    <property type="protein sequence ID" value="MDU0346729.1"/>
    <property type="molecule type" value="Genomic_DNA"/>
</dbReference>
<reference evidence="2 3" key="1">
    <citation type="submission" date="2023-09" db="EMBL/GenBank/DDBJ databases">
        <title>Microbacterium fusihabitans sp. nov., Microbacterium phycihabitans sp. nov., and Microbacterium cervinum sp. nov., isolated from dried seaweeds of beach.</title>
        <authorList>
            <person name="Lee S.D."/>
        </authorList>
    </citation>
    <scope>NUCLEOTIDE SEQUENCE [LARGE SCALE GENOMIC DNA]</scope>
    <source>
        <strain evidence="2 3">KSW2-29</strain>
    </source>
</reference>
<evidence type="ECO:0008006" key="4">
    <source>
        <dbReference type="Google" id="ProtNLM"/>
    </source>
</evidence>
<accession>A0ABU3SPT8</accession>